<proteinExistence type="predicted"/>
<comment type="caution">
    <text evidence="2">The sequence shown here is derived from an EMBL/GenBank/DDBJ whole genome shotgun (WGS) entry which is preliminary data.</text>
</comment>
<evidence type="ECO:0000313" key="2">
    <source>
        <dbReference type="EMBL" id="CAF1371100.1"/>
    </source>
</evidence>
<feature type="transmembrane region" description="Helical" evidence="1">
    <location>
        <begin position="201"/>
        <end position="226"/>
    </location>
</feature>
<dbReference type="Proteomes" id="UP000663891">
    <property type="component" value="Unassembled WGS sequence"/>
</dbReference>
<sequence>MQCDSNKEASNNYGNAYTKQYPPMNQPLIGLENMYSPNNAAPPSYGQYPQQPSDYPAPGAGYPGQTPKYQQQGYVITPIYRSWNNMQSIPIESNTRAFLIISDIFYMIWGIMALGLEIGIIINSYSIYYRSIWAGGCLVSGGIIMLIIACKTSHVMTYLIRTFIIILVLCVLALILSIVNISDPSQCNPDSYWYNYCDRLLATNLNIVMLVLFVIANIHSIINMVVIGKVQKRAATTSLTNIPN</sequence>
<reference evidence="2" key="1">
    <citation type="submission" date="2021-02" db="EMBL/GenBank/DDBJ databases">
        <authorList>
            <person name="Nowell W R."/>
        </authorList>
    </citation>
    <scope>NUCLEOTIDE SEQUENCE</scope>
</reference>
<evidence type="ECO:0000256" key="1">
    <source>
        <dbReference type="SAM" id="Phobius"/>
    </source>
</evidence>
<dbReference type="EMBL" id="CAJOAY010003412">
    <property type="protein sequence ID" value="CAF4020488.1"/>
    <property type="molecule type" value="Genomic_DNA"/>
</dbReference>
<accession>A0A815J2C3</accession>
<keyword evidence="1" id="KW-0472">Membrane</keyword>
<dbReference type="EMBL" id="CAJNON010000757">
    <property type="protein sequence ID" value="CAF1371100.1"/>
    <property type="molecule type" value="Genomic_DNA"/>
</dbReference>
<evidence type="ECO:0000313" key="3">
    <source>
        <dbReference type="EMBL" id="CAF4020488.1"/>
    </source>
</evidence>
<gene>
    <name evidence="3" type="ORF">OKA104_LOCUS30931</name>
    <name evidence="2" type="ORF">VCS650_LOCUS34863</name>
</gene>
<keyword evidence="1" id="KW-0812">Transmembrane</keyword>
<dbReference type="Proteomes" id="UP000663881">
    <property type="component" value="Unassembled WGS sequence"/>
</dbReference>
<keyword evidence="1" id="KW-1133">Transmembrane helix</keyword>
<dbReference type="AlphaFoldDB" id="A0A815J2C3"/>
<feature type="transmembrane region" description="Helical" evidence="1">
    <location>
        <begin position="131"/>
        <end position="150"/>
    </location>
</feature>
<protein>
    <submittedName>
        <fullName evidence="2">Uncharacterized protein</fullName>
    </submittedName>
</protein>
<dbReference type="SUPFAM" id="SSF81995">
    <property type="entry name" value="beta-sandwich domain of Sec23/24"/>
    <property type="match status" value="1"/>
</dbReference>
<feature type="transmembrane region" description="Helical" evidence="1">
    <location>
        <begin position="104"/>
        <end position="125"/>
    </location>
</feature>
<organism evidence="2 4">
    <name type="scientific">Adineta steineri</name>
    <dbReference type="NCBI Taxonomy" id="433720"/>
    <lineage>
        <taxon>Eukaryota</taxon>
        <taxon>Metazoa</taxon>
        <taxon>Spiralia</taxon>
        <taxon>Gnathifera</taxon>
        <taxon>Rotifera</taxon>
        <taxon>Eurotatoria</taxon>
        <taxon>Bdelloidea</taxon>
        <taxon>Adinetida</taxon>
        <taxon>Adinetidae</taxon>
        <taxon>Adineta</taxon>
    </lineage>
</organism>
<name>A0A815J2C3_9BILA</name>
<feature type="transmembrane region" description="Helical" evidence="1">
    <location>
        <begin position="162"/>
        <end position="181"/>
    </location>
</feature>
<evidence type="ECO:0000313" key="4">
    <source>
        <dbReference type="Proteomes" id="UP000663891"/>
    </source>
</evidence>
<dbReference type="OrthoDB" id="10050339at2759"/>